<evidence type="ECO:0000256" key="2">
    <source>
        <dbReference type="RuleBase" id="RU003707"/>
    </source>
</evidence>
<comment type="similarity">
    <text evidence="1 2">Belongs to the enoyl-CoA hydratase/isomerase family.</text>
</comment>
<reference evidence="4" key="1">
    <citation type="journal article" date="2019" name="Int. J. Syst. Evol. Microbiol.">
        <title>The Global Catalogue of Microorganisms (GCM) 10K type strain sequencing project: providing services to taxonomists for standard genome sequencing and annotation.</title>
        <authorList>
            <consortium name="The Broad Institute Genomics Platform"/>
            <consortium name="The Broad Institute Genome Sequencing Center for Infectious Disease"/>
            <person name="Wu L."/>
            <person name="Ma J."/>
        </authorList>
    </citation>
    <scope>NUCLEOTIDE SEQUENCE [LARGE SCALE GENOMIC DNA]</scope>
    <source>
        <strain evidence="4">CECT 8472</strain>
    </source>
</reference>
<protein>
    <submittedName>
        <fullName evidence="3">Enoyl-CoA hydratase/isomerase family protein</fullName>
    </submittedName>
</protein>
<keyword evidence="4" id="KW-1185">Reference proteome</keyword>
<dbReference type="CDD" id="cd06558">
    <property type="entry name" value="crotonase-like"/>
    <property type="match status" value="1"/>
</dbReference>
<dbReference type="InterPro" id="IPR001753">
    <property type="entry name" value="Enoyl-CoA_hydra/iso"/>
</dbReference>
<dbReference type="Gene3D" id="3.90.226.10">
    <property type="entry name" value="2-enoyl-CoA Hydratase, Chain A, domain 1"/>
    <property type="match status" value="1"/>
</dbReference>
<proteinExistence type="inferred from homology"/>
<organism evidence="3 4">
    <name type="scientific">Fodinicurvata halophila</name>
    <dbReference type="NCBI Taxonomy" id="1419723"/>
    <lineage>
        <taxon>Bacteria</taxon>
        <taxon>Pseudomonadati</taxon>
        <taxon>Pseudomonadota</taxon>
        <taxon>Alphaproteobacteria</taxon>
        <taxon>Rhodospirillales</taxon>
        <taxon>Rhodovibrionaceae</taxon>
        <taxon>Fodinicurvata</taxon>
    </lineage>
</organism>
<dbReference type="SUPFAM" id="SSF52096">
    <property type="entry name" value="ClpP/crotonase"/>
    <property type="match status" value="1"/>
</dbReference>
<gene>
    <name evidence="3" type="ORF">ACFOW6_11895</name>
</gene>
<dbReference type="InterPro" id="IPR029045">
    <property type="entry name" value="ClpP/crotonase-like_dom_sf"/>
</dbReference>
<evidence type="ECO:0000313" key="4">
    <source>
        <dbReference type="Proteomes" id="UP001595799"/>
    </source>
</evidence>
<dbReference type="PROSITE" id="PS00166">
    <property type="entry name" value="ENOYL_COA_HYDRATASE"/>
    <property type="match status" value="1"/>
</dbReference>
<dbReference type="RefSeq" id="WP_382422589.1">
    <property type="nucleotide sequence ID" value="NZ_JBHSCW010000006.1"/>
</dbReference>
<dbReference type="Proteomes" id="UP001595799">
    <property type="component" value="Unassembled WGS sequence"/>
</dbReference>
<dbReference type="InterPro" id="IPR018376">
    <property type="entry name" value="Enoyl-CoA_hyd/isom_CS"/>
</dbReference>
<dbReference type="EMBL" id="JBHSCW010000006">
    <property type="protein sequence ID" value="MFC4352242.1"/>
    <property type="molecule type" value="Genomic_DNA"/>
</dbReference>
<dbReference type="PANTHER" id="PTHR11941">
    <property type="entry name" value="ENOYL-COA HYDRATASE-RELATED"/>
    <property type="match status" value="1"/>
</dbReference>
<comment type="caution">
    <text evidence="3">The sequence shown here is derived from an EMBL/GenBank/DDBJ whole genome shotgun (WGS) entry which is preliminary data.</text>
</comment>
<sequence>MGVELERKGSLLCLTLNREERLNALDTDMRTAIAEALNAASEDDEVRAVVLTGKGARAFCAGQDLHESQQLSPEAGDAWMDTWQRFFAAVSQCRKPIVAAVNGTAAGAGLQLALMADLRVAVPTARFLMAEINVGLPAIAGSYLLQTHLGQARMRELVLTGRVFTAEEASEWGLVQETRPPDQLLERAEAMALHLAEKPPVAMRLTLEMLRGMMRRGLSEAETAAVQYQSEAIATGEPQAQMARFFEARR</sequence>
<evidence type="ECO:0000313" key="3">
    <source>
        <dbReference type="EMBL" id="MFC4352242.1"/>
    </source>
</evidence>
<accession>A0ABV8UND4</accession>
<name>A0ABV8UND4_9PROT</name>
<dbReference type="PANTHER" id="PTHR11941:SF133">
    <property type="entry name" value="1,2-EPOXYPHENYLACETYL-COA ISOMERASE"/>
    <property type="match status" value="1"/>
</dbReference>
<evidence type="ECO:0000256" key="1">
    <source>
        <dbReference type="ARBA" id="ARBA00005254"/>
    </source>
</evidence>
<dbReference type="Pfam" id="PF00378">
    <property type="entry name" value="ECH_1"/>
    <property type="match status" value="1"/>
</dbReference>